<dbReference type="Proteomes" id="UP001341840">
    <property type="component" value="Unassembled WGS sequence"/>
</dbReference>
<keyword evidence="3" id="KW-1185">Reference proteome</keyword>
<reference evidence="2 3" key="1">
    <citation type="journal article" date="2023" name="Plants (Basel)">
        <title>Bridging the Gap: Combining Genomics and Transcriptomics Approaches to Understand Stylosanthes scabra, an Orphan Legume from the Brazilian Caatinga.</title>
        <authorList>
            <person name="Ferreira-Neto J.R.C."/>
            <person name="da Silva M.D."/>
            <person name="Binneck E."/>
            <person name="de Melo N.F."/>
            <person name="da Silva R.H."/>
            <person name="de Melo A.L.T.M."/>
            <person name="Pandolfi V."/>
            <person name="Bustamante F.O."/>
            <person name="Brasileiro-Vidal A.C."/>
            <person name="Benko-Iseppon A.M."/>
        </authorList>
    </citation>
    <scope>NUCLEOTIDE SEQUENCE [LARGE SCALE GENOMIC DNA]</scope>
    <source>
        <tissue evidence="2">Leaves</tissue>
    </source>
</reference>
<evidence type="ECO:0000256" key="1">
    <source>
        <dbReference type="SAM" id="MobiDB-lite"/>
    </source>
</evidence>
<evidence type="ECO:0000313" key="2">
    <source>
        <dbReference type="EMBL" id="MED6159782.1"/>
    </source>
</evidence>
<dbReference type="EMBL" id="JASCZI010121106">
    <property type="protein sequence ID" value="MED6159782.1"/>
    <property type="molecule type" value="Genomic_DNA"/>
</dbReference>
<proteinExistence type="predicted"/>
<accession>A0ABU6UET0</accession>
<organism evidence="2 3">
    <name type="scientific">Stylosanthes scabra</name>
    <dbReference type="NCBI Taxonomy" id="79078"/>
    <lineage>
        <taxon>Eukaryota</taxon>
        <taxon>Viridiplantae</taxon>
        <taxon>Streptophyta</taxon>
        <taxon>Embryophyta</taxon>
        <taxon>Tracheophyta</taxon>
        <taxon>Spermatophyta</taxon>
        <taxon>Magnoliopsida</taxon>
        <taxon>eudicotyledons</taxon>
        <taxon>Gunneridae</taxon>
        <taxon>Pentapetalae</taxon>
        <taxon>rosids</taxon>
        <taxon>fabids</taxon>
        <taxon>Fabales</taxon>
        <taxon>Fabaceae</taxon>
        <taxon>Papilionoideae</taxon>
        <taxon>50 kb inversion clade</taxon>
        <taxon>dalbergioids sensu lato</taxon>
        <taxon>Dalbergieae</taxon>
        <taxon>Pterocarpus clade</taxon>
        <taxon>Stylosanthes</taxon>
    </lineage>
</organism>
<sequence>MADQPSTEWELATCRHVAALIDLARSGRDPRHRRPEQLPNAPPPSFSALCPHAARVVDTVMCRPDPPEYVPAKDWSTVTQWKCRQVTLRQLCGEVGRSPPAYQRQTFGSTISARIHRFFVVVPATEALQGIHTVGRYSTDEYLALEDAASKMIGNILHQTGKHLDDYNYERISPTEMQNAELQWEVDYVKRGFKSVHS</sequence>
<feature type="region of interest" description="Disordered" evidence="1">
    <location>
        <begin position="25"/>
        <end position="45"/>
    </location>
</feature>
<name>A0ABU6UET0_9FABA</name>
<evidence type="ECO:0000313" key="3">
    <source>
        <dbReference type="Proteomes" id="UP001341840"/>
    </source>
</evidence>
<gene>
    <name evidence="2" type="ORF">PIB30_045458</name>
</gene>
<protein>
    <submittedName>
        <fullName evidence="2">Uncharacterized protein</fullName>
    </submittedName>
</protein>
<comment type="caution">
    <text evidence="2">The sequence shown here is derived from an EMBL/GenBank/DDBJ whole genome shotgun (WGS) entry which is preliminary data.</text>
</comment>